<dbReference type="Pfam" id="PF00672">
    <property type="entry name" value="HAMP"/>
    <property type="match status" value="1"/>
</dbReference>
<dbReference type="CDD" id="cd11386">
    <property type="entry name" value="MCP_signal"/>
    <property type="match status" value="1"/>
</dbReference>
<evidence type="ECO:0000313" key="13">
    <source>
        <dbReference type="Proteomes" id="UP001195903"/>
    </source>
</evidence>
<evidence type="ECO:0000259" key="10">
    <source>
        <dbReference type="PROSITE" id="PS50111"/>
    </source>
</evidence>
<dbReference type="Pfam" id="PF17200">
    <property type="entry name" value="sCache_2"/>
    <property type="match status" value="1"/>
</dbReference>
<evidence type="ECO:0000256" key="1">
    <source>
        <dbReference type="ARBA" id="ARBA00004651"/>
    </source>
</evidence>
<dbReference type="Gene3D" id="1.10.287.950">
    <property type="entry name" value="Methyl-accepting chemotaxis protein"/>
    <property type="match status" value="1"/>
</dbReference>
<keyword evidence="2" id="KW-1003">Cell membrane</keyword>
<keyword evidence="5 9" id="KW-0472">Membrane</keyword>
<keyword evidence="6 8" id="KW-0807">Transducer</keyword>
<dbReference type="SMART" id="SM01049">
    <property type="entry name" value="Cache_2"/>
    <property type="match status" value="1"/>
</dbReference>
<evidence type="ECO:0000256" key="6">
    <source>
        <dbReference type="ARBA" id="ARBA00023224"/>
    </source>
</evidence>
<dbReference type="CDD" id="cd06225">
    <property type="entry name" value="HAMP"/>
    <property type="match status" value="1"/>
</dbReference>
<dbReference type="RefSeq" id="WP_214507736.1">
    <property type="nucleotide sequence ID" value="NZ_JAHEPS010000005.1"/>
</dbReference>
<dbReference type="PROSITE" id="PS50885">
    <property type="entry name" value="HAMP"/>
    <property type="match status" value="1"/>
</dbReference>
<proteinExistence type="inferred from homology"/>
<evidence type="ECO:0000256" key="5">
    <source>
        <dbReference type="ARBA" id="ARBA00023136"/>
    </source>
</evidence>
<evidence type="ECO:0000313" key="12">
    <source>
        <dbReference type="EMBL" id="MBT1445539.1"/>
    </source>
</evidence>
<dbReference type="Gene3D" id="3.30.450.20">
    <property type="entry name" value="PAS domain"/>
    <property type="match status" value="1"/>
</dbReference>
<dbReference type="PANTHER" id="PTHR32089:SF119">
    <property type="entry name" value="METHYL-ACCEPTING CHEMOTAXIS PROTEIN CTPL"/>
    <property type="match status" value="1"/>
</dbReference>
<evidence type="ECO:0000256" key="4">
    <source>
        <dbReference type="ARBA" id="ARBA00022989"/>
    </source>
</evidence>
<dbReference type="InterPro" id="IPR033480">
    <property type="entry name" value="sCache_2"/>
</dbReference>
<name>A0ABS5V4Z8_9GAMM</name>
<dbReference type="PROSITE" id="PS50111">
    <property type="entry name" value="CHEMOTAXIS_TRANSDUC_2"/>
    <property type="match status" value="1"/>
</dbReference>
<dbReference type="Pfam" id="PF00015">
    <property type="entry name" value="MCPsignal"/>
    <property type="match status" value="1"/>
</dbReference>
<keyword evidence="3 9" id="KW-0812">Transmembrane</keyword>
<dbReference type="InterPro" id="IPR003660">
    <property type="entry name" value="HAMP_dom"/>
</dbReference>
<evidence type="ECO:0000259" key="11">
    <source>
        <dbReference type="PROSITE" id="PS50885"/>
    </source>
</evidence>
<dbReference type="InterPro" id="IPR004089">
    <property type="entry name" value="MCPsignal_dom"/>
</dbReference>
<dbReference type="PRINTS" id="PR00260">
    <property type="entry name" value="CHEMTRNSDUCR"/>
</dbReference>
<dbReference type="InterPro" id="IPR004090">
    <property type="entry name" value="Chemotax_Me-accpt_rcpt"/>
</dbReference>
<evidence type="ECO:0000256" key="9">
    <source>
        <dbReference type="SAM" id="Phobius"/>
    </source>
</evidence>
<feature type="transmembrane region" description="Helical" evidence="9">
    <location>
        <begin position="15"/>
        <end position="34"/>
    </location>
</feature>
<dbReference type="SUPFAM" id="SSF58104">
    <property type="entry name" value="Methyl-accepting chemotaxis protein (MCP) signaling domain"/>
    <property type="match status" value="1"/>
</dbReference>
<evidence type="ECO:0000256" key="2">
    <source>
        <dbReference type="ARBA" id="ARBA00022475"/>
    </source>
</evidence>
<evidence type="ECO:0000256" key="3">
    <source>
        <dbReference type="ARBA" id="ARBA00022692"/>
    </source>
</evidence>
<feature type="domain" description="HAMP" evidence="11">
    <location>
        <begin position="215"/>
        <end position="269"/>
    </location>
</feature>
<accession>A0ABS5V4Z8</accession>
<protein>
    <submittedName>
        <fullName evidence="12">Methyl-accepting chemotaxis protein</fullName>
    </submittedName>
</protein>
<evidence type="ECO:0000256" key="8">
    <source>
        <dbReference type="PROSITE-ProRule" id="PRU00284"/>
    </source>
</evidence>
<comment type="similarity">
    <text evidence="7">Belongs to the methyl-accepting chemotaxis (MCP) protein family.</text>
</comment>
<comment type="caution">
    <text evidence="12">The sequence shown here is derived from an EMBL/GenBank/DDBJ whole genome shotgun (WGS) entry which is preliminary data.</text>
</comment>
<comment type="subcellular location">
    <subcellularLocation>
        <location evidence="1">Cell membrane</location>
        <topology evidence="1">Multi-pass membrane protein</topology>
    </subcellularLocation>
</comment>
<dbReference type="SMART" id="SM00283">
    <property type="entry name" value="MA"/>
    <property type="match status" value="1"/>
</dbReference>
<dbReference type="EMBL" id="JAHEPS010000005">
    <property type="protein sequence ID" value="MBT1445539.1"/>
    <property type="molecule type" value="Genomic_DNA"/>
</dbReference>
<dbReference type="Proteomes" id="UP001195903">
    <property type="component" value="Unassembled WGS sequence"/>
</dbReference>
<feature type="transmembrane region" description="Helical" evidence="9">
    <location>
        <begin position="195"/>
        <end position="214"/>
    </location>
</feature>
<dbReference type="SMART" id="SM00304">
    <property type="entry name" value="HAMP"/>
    <property type="match status" value="1"/>
</dbReference>
<dbReference type="PANTHER" id="PTHR32089">
    <property type="entry name" value="METHYL-ACCEPTING CHEMOTAXIS PROTEIN MCPB"/>
    <property type="match status" value="1"/>
</dbReference>
<feature type="domain" description="Methyl-accepting transducer" evidence="10">
    <location>
        <begin position="274"/>
        <end position="510"/>
    </location>
</feature>
<keyword evidence="13" id="KW-1185">Reference proteome</keyword>
<organism evidence="12 13">
    <name type="scientific">Shewanella jiangmenensis</name>
    <dbReference type="NCBI Taxonomy" id="2837387"/>
    <lineage>
        <taxon>Bacteria</taxon>
        <taxon>Pseudomonadati</taxon>
        <taxon>Pseudomonadota</taxon>
        <taxon>Gammaproteobacteria</taxon>
        <taxon>Alteromonadales</taxon>
        <taxon>Shewanellaceae</taxon>
        <taxon>Shewanella</taxon>
    </lineage>
</organism>
<reference evidence="12 13" key="1">
    <citation type="submission" date="2021-05" db="EMBL/GenBank/DDBJ databases">
        <title>Shewanella sp. JM162201.</title>
        <authorList>
            <person name="Xu S."/>
            <person name="Li A."/>
        </authorList>
    </citation>
    <scope>NUCLEOTIDE SEQUENCE [LARGE SCALE GENOMIC DNA]</scope>
    <source>
        <strain evidence="12 13">JM162201</strain>
    </source>
</reference>
<evidence type="ECO:0000256" key="7">
    <source>
        <dbReference type="ARBA" id="ARBA00029447"/>
    </source>
</evidence>
<sequence>MLGNVLRNYQISRRMWVMILLCIIATVAMFLFALKSLDDVLLKEKEARLRALMDVSVNMVADYHARALRNELSDDDARQQALRALDNLRYSGNEYYFTIDRQGMMIQHPFAKKLVGTNVSNMSDPNGVRLFAEMLRLTQSADTALVNYQWNRPDAVTPSPKMSVVKRFEPWGWVIGSGIYIDDIAAQKRDFAWQYLLVFVLVWGPVLALLLVIGRSISEPLKQTMDAFRNIAQGEGDLTLRLSEQGRDELSQVAVFFNLFIAKIQTLVRSVSDSAAHSRSLASGLSGIAHEAGVITRNMQSETESVATAINQMAVTAADVASNAKVAADGAVLAQKQTDSTQQVVGTAMTHIKKLSGELEVTAEVARELQVSSGQIGQILDVIVGIAEQTNLLALNAAIEAARAGEAGRGFAVVADEVRTLASRTQDSTRQINSIIEAIRSSVERVNASIGRAKNQSEETVNEAAEVVDALAQIKSAISQINEMNNHIAHATDDQHAVIGELNMNINRINDISRDNQHKTDAVAKSSDSIEADAKQMNALISVFRI</sequence>
<gene>
    <name evidence="12" type="ORF">KJI95_13535</name>
</gene>
<keyword evidence="4 9" id="KW-1133">Transmembrane helix</keyword>